<dbReference type="Gene3D" id="1.20.1330.10">
    <property type="entry name" value="f41 fragment of flagellin, N-terminal domain"/>
    <property type="match status" value="2"/>
</dbReference>
<dbReference type="SUPFAM" id="SSF64518">
    <property type="entry name" value="Phase 1 flagellin"/>
    <property type="match status" value="1"/>
</dbReference>
<protein>
    <submittedName>
        <fullName evidence="2">Flagellar biosynthesis protein FliC</fullName>
    </submittedName>
</protein>
<dbReference type="PANTHER" id="PTHR42792">
    <property type="entry name" value="FLAGELLIN"/>
    <property type="match status" value="1"/>
</dbReference>
<accession>A0A8S4C1B2</accession>
<evidence type="ECO:0000313" key="2">
    <source>
        <dbReference type="EMBL" id="CAG7589043.1"/>
    </source>
</evidence>
<evidence type="ECO:0000259" key="1">
    <source>
        <dbReference type="Pfam" id="PF00669"/>
    </source>
</evidence>
<dbReference type="AlphaFoldDB" id="A0A8S4C1B2"/>
<dbReference type="InterPro" id="IPR001492">
    <property type="entry name" value="Flagellin"/>
</dbReference>
<dbReference type="PANTHER" id="PTHR42792:SF2">
    <property type="entry name" value="FLAGELLIN"/>
    <property type="match status" value="1"/>
</dbReference>
<keyword evidence="2" id="KW-0969">Cilium</keyword>
<feature type="domain" description="Flagellin N-terminal" evidence="1">
    <location>
        <begin position="18"/>
        <end position="139"/>
    </location>
</feature>
<gene>
    <name evidence="2" type="ORF">MHYMCMPASI_00084</name>
</gene>
<dbReference type="PRINTS" id="PR00207">
    <property type="entry name" value="FLAGELLIN"/>
</dbReference>
<dbReference type="GO" id="GO:0005198">
    <property type="term" value="F:structural molecule activity"/>
    <property type="evidence" value="ECO:0007669"/>
    <property type="project" value="InterPro"/>
</dbReference>
<keyword evidence="2" id="KW-0282">Flagellum</keyword>
<sequence length="1037" mass="108833">MATISIGGYDTRGIGTLLNNYAEANTAITKRLSTGQRASAAEDPAKDSLAARIEKVVVMLRAALDGTAIAKSVGEVAEGAATQILRNVQTLSELAIRAANTVSEQDKKLLDSQFQGIMAETDRIAKTTKFGDQVLLDGSLEGGNNLETDTTGVSDITKSYSALSHAFNMPGNIEINGIVIKANPVDVITRTNTAITAIASKAAGANAAAAVAAVTAEATAQKGIIDASQATQLVKDACKAIIDAAIEAGSKPGLADVNAVKNAIEGFKVDPAPVVGDSKFEKLYGTDTATITLKKGTVQTVELFKLEDIYIDAATKKDVTFGIAAAANTGTDIKISNNAALDAKGRAQAFADAISINPVLKDTFQATVIPIGDGVDEAKLILNRTSTGQPGGVSFKASVKNGNTANLGNQLQSLQVGTGITEISATSLAASYSANNSVVVGEIVTVNQNLEDIADKVAELFQNAAKTPFLLQSSRDTASMLAATVESADPTIVEFKSKRQGSAGNFLLKDLNKGEAKSASYNNVAEVGSLGVGNIFVSGGVKADALIKSVGGASATTGFVKVDNATLVEGSKIKFGGREFVLRGQIKDPTTEIQLKAGDPMQTLKNIAIFLNSSKDPSLSNFIFETRAIASATGTAVENQLKISSKVFSADYNDAIMTIEEPIVTPSTTTTATLKLTGGFSDGLNLSNINDNPDFLGQLKGFKTFFEGSNRVKLQLSVGDYMYEGIVEDTNPIMDTKIVMQSNKDLGGYFTISLGGGRGFDVNTADDAVKFAAAMDIAFEQLEFYQQREISSFNPNPGSSVDNMSAYLVLPGYAADLNVVSVEAESAQATGDASITVKTSDGKVFKNRAGVLGSSTNVGEKIELVEERDSNSKIVLIFGKDVDFTNDASTKRFQTDLVSAFKADLSPMQFQVGEGADDIISVKFADLTANTLFKGEKLSIGSTSEMRKASKVLNDALMKVISARADIGGLLQTLAASASALEQNIITTNSALDVMKNVDITSELAQYTENSNKIEAGAYVLSSTRDKSARLIQVLFR</sequence>
<organism evidence="2 3">
    <name type="scientific">Hyalomma marginatum</name>
    <dbReference type="NCBI Taxonomy" id="34627"/>
    <lineage>
        <taxon>Eukaryota</taxon>
        <taxon>Metazoa</taxon>
        <taxon>Ecdysozoa</taxon>
        <taxon>Arthropoda</taxon>
        <taxon>Chelicerata</taxon>
        <taxon>Arachnida</taxon>
        <taxon>Acari</taxon>
        <taxon>Parasitiformes</taxon>
        <taxon>Ixodida</taxon>
        <taxon>Ixodoidea</taxon>
        <taxon>Ixodidae</taxon>
        <taxon>Hyalomminae</taxon>
        <taxon>Hyalomma</taxon>
    </lineage>
</organism>
<dbReference type="InterPro" id="IPR001029">
    <property type="entry name" value="Flagellin_N"/>
</dbReference>
<dbReference type="Pfam" id="PF00669">
    <property type="entry name" value="Flagellin_N"/>
    <property type="match status" value="1"/>
</dbReference>
<comment type="caution">
    <text evidence="2">The sequence shown here is derived from an EMBL/GenBank/DDBJ whole genome shotgun (WGS) entry which is preliminary data.</text>
</comment>
<name>A0A8S4C1B2_9ACAR</name>
<keyword evidence="3" id="KW-1185">Reference proteome</keyword>
<keyword evidence="2" id="KW-0966">Cell projection</keyword>
<dbReference type="Proteomes" id="UP000837675">
    <property type="component" value="Unassembled WGS sequence"/>
</dbReference>
<dbReference type="EMBL" id="CAJVAF010000020">
    <property type="protein sequence ID" value="CAG7589043.1"/>
    <property type="molecule type" value="Genomic_DNA"/>
</dbReference>
<reference evidence="2" key="1">
    <citation type="submission" date="2021-06" db="EMBL/GenBank/DDBJ databases">
        <authorList>
            <person name="Nardi T."/>
            <person name="Nardi T."/>
        </authorList>
    </citation>
    <scope>NUCLEOTIDE SEQUENCE</scope>
</reference>
<proteinExistence type="predicted"/>
<evidence type="ECO:0000313" key="3">
    <source>
        <dbReference type="Proteomes" id="UP000837675"/>
    </source>
</evidence>